<sequence>MTEKRKKRRQFGTVLLRRHPSGKTQTWIGRYTYRGIRCQRSFGKDGRIQAQSWLEEEKLLVDLGRNANDSNQSWKKPRNQATAPLLSSRRILSCCPFHRIRNPNHGESDQWTAKH</sequence>
<reference evidence="1" key="1">
    <citation type="submission" date="2019-11" db="EMBL/GenBank/DDBJ databases">
        <authorList>
            <person name="Feng L."/>
        </authorList>
    </citation>
    <scope>NUCLEOTIDE SEQUENCE</scope>
    <source>
        <strain evidence="1">BdentiumLFYP24</strain>
    </source>
</reference>
<gene>
    <name evidence="1" type="ORF">BDLFYP24_01312</name>
</gene>
<dbReference type="EMBL" id="CACRSP010000003">
    <property type="protein sequence ID" value="VYS87896.1"/>
    <property type="molecule type" value="Genomic_DNA"/>
</dbReference>
<dbReference type="AlphaFoldDB" id="A0A6N2S438"/>
<evidence type="ECO:0008006" key="2">
    <source>
        <dbReference type="Google" id="ProtNLM"/>
    </source>
</evidence>
<organism evidence="1">
    <name type="scientific">Bifidobacterium dentium</name>
    <dbReference type="NCBI Taxonomy" id="1689"/>
    <lineage>
        <taxon>Bacteria</taxon>
        <taxon>Bacillati</taxon>
        <taxon>Actinomycetota</taxon>
        <taxon>Actinomycetes</taxon>
        <taxon>Bifidobacteriales</taxon>
        <taxon>Bifidobacteriaceae</taxon>
        <taxon>Bifidobacterium</taxon>
    </lineage>
</organism>
<accession>A0A6N2S438</accession>
<protein>
    <recommendedName>
        <fullName evidence="2">Integrase</fullName>
    </recommendedName>
</protein>
<proteinExistence type="predicted"/>
<name>A0A6N2S438_9BIFI</name>
<evidence type="ECO:0000313" key="1">
    <source>
        <dbReference type="EMBL" id="VYS87896.1"/>
    </source>
</evidence>